<evidence type="ECO:0000259" key="3">
    <source>
        <dbReference type="Pfam" id="PF13240"/>
    </source>
</evidence>
<feature type="domain" description="DUF6273" evidence="4">
    <location>
        <begin position="335"/>
        <end position="482"/>
    </location>
</feature>
<feature type="compositionally biased region" description="Low complexity" evidence="1">
    <location>
        <begin position="210"/>
        <end position="222"/>
    </location>
</feature>
<comment type="caution">
    <text evidence="5">The sequence shown here is derived from an EMBL/GenBank/DDBJ whole genome shotgun (WGS) entry which is preliminary data.</text>
</comment>
<feature type="compositionally biased region" description="Low complexity" evidence="1">
    <location>
        <begin position="131"/>
        <end position="143"/>
    </location>
</feature>
<dbReference type="Proteomes" id="UP000712527">
    <property type="component" value="Unassembled WGS sequence"/>
</dbReference>
<feature type="region of interest" description="Disordered" evidence="1">
    <location>
        <begin position="42"/>
        <end position="152"/>
    </location>
</feature>
<feature type="compositionally biased region" description="Basic and acidic residues" evidence="1">
    <location>
        <begin position="113"/>
        <end position="130"/>
    </location>
</feature>
<evidence type="ECO:0000313" key="5">
    <source>
        <dbReference type="EMBL" id="MBM6774490.1"/>
    </source>
</evidence>
<dbReference type="Pfam" id="PF13240">
    <property type="entry name" value="Zn_Ribbon_1"/>
    <property type="match status" value="1"/>
</dbReference>
<keyword evidence="2" id="KW-0472">Membrane</keyword>
<keyword evidence="2" id="KW-0812">Transmembrane</keyword>
<sequence length="501" mass="53046">MRCGNCGEELPGRARFCPACGAPVDQPTEEELTDTAVIGAGGLGADQEVDPEDLPASKKLEEPLEPVGLGAVPLMPVVPPPRATRVRPRSPRPYASHGHPGSASVPPSQRVWSPDEREWQEREREAERQAEPAAEPDAAASGQDARDSSGNLLRGAARRVAAGARRAADRARSLDRRRIGIVVGALAVAAVLVAAFVGVVSTSWLGPFSPDDAPAPQVQPPSDGSIDPIQPDDSAEEQPDEAGSQLPEGAPEVRATVEDYSWEELSQISALIAGASSDAEGLEIAETYHLCGADGTLDGTQAKSLELSDGTEVTMRVVGFRQDQKADGSGPAGITLLSEDGVSEQAMNATGQLVGGWEESTLRPWMNQSLIGELPSEVSDLIVSVEKTTNPPAGTGEVGQDVTEDKLWVPSYSEVVGEPGSGSNRYGLYEYEGPQYQLFSDLGITWAQPSPELIIPSGGYWWLRSPDVANDRWFVVVGPEGQSAYGHRPATENAIVMGFCL</sequence>
<protein>
    <submittedName>
        <fullName evidence="5">Zinc ribbon domain-containing protein</fullName>
    </submittedName>
</protein>
<dbReference type="EMBL" id="JACSNQ010000003">
    <property type="protein sequence ID" value="MBM6774490.1"/>
    <property type="molecule type" value="Genomic_DNA"/>
</dbReference>
<organism evidence="5 6">
    <name type="scientific">Olsenella profusa</name>
    <dbReference type="NCBI Taxonomy" id="138595"/>
    <lineage>
        <taxon>Bacteria</taxon>
        <taxon>Bacillati</taxon>
        <taxon>Actinomycetota</taxon>
        <taxon>Coriobacteriia</taxon>
        <taxon>Coriobacteriales</taxon>
        <taxon>Atopobiaceae</taxon>
        <taxon>Olsenella</taxon>
    </lineage>
</organism>
<proteinExistence type="predicted"/>
<evidence type="ECO:0000313" key="6">
    <source>
        <dbReference type="Proteomes" id="UP000712527"/>
    </source>
</evidence>
<keyword evidence="2" id="KW-1133">Transmembrane helix</keyword>
<evidence type="ECO:0000259" key="4">
    <source>
        <dbReference type="Pfam" id="PF19789"/>
    </source>
</evidence>
<name>A0ABS2F104_9ACTN</name>
<dbReference type="InterPro" id="IPR026870">
    <property type="entry name" value="Zinc_ribbon_dom"/>
</dbReference>
<dbReference type="RefSeq" id="WP_204792840.1">
    <property type="nucleotide sequence ID" value="NZ_JACSNQ010000003.1"/>
</dbReference>
<reference evidence="5 6" key="1">
    <citation type="journal article" date="2021" name="Sci. Rep.">
        <title>The distribution of antibiotic resistance genes in chicken gut microbiota commensals.</title>
        <authorList>
            <person name="Juricova H."/>
            <person name="Matiasovicova J."/>
            <person name="Kubasova T."/>
            <person name="Cejkova D."/>
            <person name="Rychlik I."/>
        </authorList>
    </citation>
    <scope>NUCLEOTIDE SEQUENCE [LARGE SCALE GENOMIC DNA]</scope>
    <source>
        <strain evidence="5 6">An794</strain>
    </source>
</reference>
<accession>A0ABS2F104</accession>
<dbReference type="InterPro" id="IPR046240">
    <property type="entry name" value="DUF6273"/>
</dbReference>
<evidence type="ECO:0000256" key="2">
    <source>
        <dbReference type="SAM" id="Phobius"/>
    </source>
</evidence>
<feature type="transmembrane region" description="Helical" evidence="2">
    <location>
        <begin position="179"/>
        <end position="205"/>
    </location>
</feature>
<feature type="region of interest" description="Disordered" evidence="1">
    <location>
        <begin position="210"/>
        <end position="252"/>
    </location>
</feature>
<gene>
    <name evidence="5" type="ORF">H9X80_02875</name>
</gene>
<evidence type="ECO:0000256" key="1">
    <source>
        <dbReference type="SAM" id="MobiDB-lite"/>
    </source>
</evidence>
<dbReference type="Pfam" id="PF19789">
    <property type="entry name" value="DUF6273"/>
    <property type="match status" value="1"/>
</dbReference>
<keyword evidence="6" id="KW-1185">Reference proteome</keyword>
<feature type="domain" description="Zinc-ribbon" evidence="3">
    <location>
        <begin position="3"/>
        <end position="24"/>
    </location>
</feature>